<evidence type="ECO:0000256" key="1">
    <source>
        <dbReference type="SAM" id="Phobius"/>
    </source>
</evidence>
<proteinExistence type="predicted"/>
<protein>
    <submittedName>
        <fullName evidence="2">Uncharacterized protein</fullName>
    </submittedName>
</protein>
<dbReference type="AlphaFoldDB" id="A0A2P5G2B1"/>
<sequence>VQSSPAPDPHFRSLPPPIFFSSFFFFFFSVNPIFQYFPKIFGCGEGWFAPPQPLESSRLSPLLTFLIFQPLTLLYAKILAVQARCRWLITRLFLLLINPFFD</sequence>
<dbReference type="InParanoid" id="A0A2P5G2B1"/>
<evidence type="ECO:0000313" key="3">
    <source>
        <dbReference type="Proteomes" id="UP000237000"/>
    </source>
</evidence>
<keyword evidence="1" id="KW-1133">Transmembrane helix</keyword>
<keyword evidence="3" id="KW-1185">Reference proteome</keyword>
<accession>A0A2P5G2B1</accession>
<comment type="caution">
    <text evidence="2">The sequence shown here is derived from an EMBL/GenBank/DDBJ whole genome shotgun (WGS) entry which is preliminary data.</text>
</comment>
<keyword evidence="1" id="KW-0812">Transmembrane</keyword>
<name>A0A2P5G2B1_TREOI</name>
<evidence type="ECO:0000313" key="2">
    <source>
        <dbReference type="EMBL" id="POO04180.1"/>
    </source>
</evidence>
<dbReference type="Proteomes" id="UP000237000">
    <property type="component" value="Unassembled WGS sequence"/>
</dbReference>
<feature type="transmembrane region" description="Helical" evidence="1">
    <location>
        <begin position="18"/>
        <end position="38"/>
    </location>
</feature>
<feature type="transmembrane region" description="Helical" evidence="1">
    <location>
        <begin position="58"/>
        <end position="76"/>
    </location>
</feature>
<reference evidence="3" key="1">
    <citation type="submission" date="2016-06" db="EMBL/GenBank/DDBJ databases">
        <title>Parallel loss of symbiosis genes in relatives of nitrogen-fixing non-legume Parasponia.</title>
        <authorList>
            <person name="Van Velzen R."/>
            <person name="Holmer R."/>
            <person name="Bu F."/>
            <person name="Rutten L."/>
            <person name="Van Zeijl A."/>
            <person name="Liu W."/>
            <person name="Santuari L."/>
            <person name="Cao Q."/>
            <person name="Sharma T."/>
            <person name="Shen D."/>
            <person name="Roswanjaya Y."/>
            <person name="Wardhani T."/>
            <person name="Kalhor M.S."/>
            <person name="Jansen J."/>
            <person name="Van den Hoogen J."/>
            <person name="Gungor B."/>
            <person name="Hartog M."/>
            <person name="Hontelez J."/>
            <person name="Verver J."/>
            <person name="Yang W.-C."/>
            <person name="Schijlen E."/>
            <person name="Repin R."/>
            <person name="Schilthuizen M."/>
            <person name="Schranz E."/>
            <person name="Heidstra R."/>
            <person name="Miyata K."/>
            <person name="Fedorova E."/>
            <person name="Kohlen W."/>
            <person name="Bisseling T."/>
            <person name="Smit S."/>
            <person name="Geurts R."/>
        </authorList>
    </citation>
    <scope>NUCLEOTIDE SEQUENCE [LARGE SCALE GENOMIC DNA]</scope>
    <source>
        <strain evidence="3">cv. RG33-2</strain>
    </source>
</reference>
<organism evidence="2 3">
    <name type="scientific">Trema orientale</name>
    <name type="common">Charcoal tree</name>
    <name type="synonym">Celtis orientalis</name>
    <dbReference type="NCBI Taxonomy" id="63057"/>
    <lineage>
        <taxon>Eukaryota</taxon>
        <taxon>Viridiplantae</taxon>
        <taxon>Streptophyta</taxon>
        <taxon>Embryophyta</taxon>
        <taxon>Tracheophyta</taxon>
        <taxon>Spermatophyta</taxon>
        <taxon>Magnoliopsida</taxon>
        <taxon>eudicotyledons</taxon>
        <taxon>Gunneridae</taxon>
        <taxon>Pentapetalae</taxon>
        <taxon>rosids</taxon>
        <taxon>fabids</taxon>
        <taxon>Rosales</taxon>
        <taxon>Cannabaceae</taxon>
        <taxon>Trema</taxon>
    </lineage>
</organism>
<gene>
    <name evidence="2" type="ORF">TorRG33x02_004840</name>
</gene>
<keyword evidence="1" id="KW-0472">Membrane</keyword>
<dbReference type="EMBL" id="JXTC01000001">
    <property type="protein sequence ID" value="POO04180.1"/>
    <property type="molecule type" value="Genomic_DNA"/>
</dbReference>
<feature type="non-terminal residue" evidence="2">
    <location>
        <position position="1"/>
    </location>
</feature>